<dbReference type="Gene3D" id="1.10.1200.10">
    <property type="entry name" value="ACP-like"/>
    <property type="match status" value="1"/>
</dbReference>
<keyword evidence="1" id="KW-0596">Phosphopantetheine</keyword>
<dbReference type="Pfam" id="PF00668">
    <property type="entry name" value="Condensation"/>
    <property type="match status" value="1"/>
</dbReference>
<evidence type="ECO:0000256" key="4">
    <source>
        <dbReference type="ARBA" id="ARBA00029454"/>
    </source>
</evidence>
<protein>
    <recommendedName>
        <fullName evidence="5">Carrier domain-containing protein</fullName>
    </recommendedName>
</protein>
<accession>A0ABR4CXX4</accession>
<keyword evidence="3" id="KW-0436">Ligase</keyword>
<evidence type="ECO:0000256" key="1">
    <source>
        <dbReference type="ARBA" id="ARBA00022450"/>
    </source>
</evidence>
<dbReference type="InterPro" id="IPR042099">
    <property type="entry name" value="ANL_N_sf"/>
</dbReference>
<comment type="similarity">
    <text evidence="4">Belongs to the NRP synthetase family.</text>
</comment>
<organism evidence="6 7">
    <name type="scientific">Oculimacula yallundae</name>
    <dbReference type="NCBI Taxonomy" id="86028"/>
    <lineage>
        <taxon>Eukaryota</taxon>
        <taxon>Fungi</taxon>
        <taxon>Dikarya</taxon>
        <taxon>Ascomycota</taxon>
        <taxon>Pezizomycotina</taxon>
        <taxon>Leotiomycetes</taxon>
        <taxon>Helotiales</taxon>
        <taxon>Ploettnerulaceae</taxon>
        <taxon>Oculimacula</taxon>
    </lineage>
</organism>
<comment type="caution">
    <text evidence="6">The sequence shown here is derived from an EMBL/GenBank/DDBJ whole genome shotgun (WGS) entry which is preliminary data.</text>
</comment>
<keyword evidence="2" id="KW-0597">Phosphoprotein</keyword>
<dbReference type="PROSITE" id="PS00455">
    <property type="entry name" value="AMP_BINDING"/>
    <property type="match status" value="1"/>
</dbReference>
<dbReference type="PANTHER" id="PTHR45527">
    <property type="entry name" value="NONRIBOSOMAL PEPTIDE SYNTHETASE"/>
    <property type="match status" value="1"/>
</dbReference>
<dbReference type="Gene3D" id="3.40.50.12780">
    <property type="entry name" value="N-terminal domain of ligase-like"/>
    <property type="match status" value="1"/>
</dbReference>
<dbReference type="PANTHER" id="PTHR45527:SF11">
    <property type="entry name" value="NONRIBOSOMAL PEPTIDE SYNTHETASE 5"/>
    <property type="match status" value="1"/>
</dbReference>
<dbReference type="InterPro" id="IPR023213">
    <property type="entry name" value="CAT-like_dom_sf"/>
</dbReference>
<dbReference type="SUPFAM" id="SSF52777">
    <property type="entry name" value="CoA-dependent acyltransferases"/>
    <property type="match status" value="2"/>
</dbReference>
<dbReference type="InterPro" id="IPR001242">
    <property type="entry name" value="Condensation_dom"/>
</dbReference>
<dbReference type="SUPFAM" id="SSF47336">
    <property type="entry name" value="ACP-like"/>
    <property type="match status" value="1"/>
</dbReference>
<sequence>MENISKDLNVQSLDGTVVDLFDKWARKDPNRIAAEWQGESLTYSELRHASLHVSRALLSVGIEPGARVPLLTEMSLEMLPVIIGILRVGACYVPIDVVAWSLGRIEAVLLELSSDRMVVTSSCPGLELPPMTVNFQKAWLHSPLVYEYDALCTKLDVVRQSLRIDDLAWIVFTSGTTGKPKGVMILHRGVYAVSVMEHSDDIESSAEKGGRCLLAYSIAFDGCAGVVWTTLAKGGTLALASSTNFPEVSASCDLLSLTPSMLATMDPNGPYDNVRYVFLGGEAPVMDVVRQWIRPNRKVINTYGPSETTVTISFGELSPDEEPPFGKLIPGVKVVLVDESLQECDRGEVMISGPGLAAGYLNNPELTAKKFILWGGERFYRTGDLARRTEDGKLVWAGRADSLVKNRGFLINLETEVEPALQCFDSVRLAVAFVWRDKLVGFVQPSCVDIDELRQSMKARCDLFIIPDIILALDNFPLRANGKIDRDALKTQLEARVDVHQGSLAPDHLASIYETIRLAFSEVLHVPIHQLDRSSSFTRHGGNSLMAIKLAKALQQLGYLISVIQILKLDTIEKLQDSIHDLSSSGLQESDAREVDSNTGEVPVTDVQKLFLNRSVESPKFCALIGITTYTGDPTKTPSANEFHDACVKVLSAHSIFQTRFNLTHFTLSDLGRLNMEWREVSVDEAEFESACAEAEEQAWLDLEQVKAADNEVPYCHLTCISVPGRKALAFISRTHHVLVDVFSSAILSKDIERALAGETIPEGPNFIEFAKFMRQYKQDNIDRAIRIFGSMLEQIPAASVLNFPISLTPPPEQAYDLVRFDSPTDVTKTWLDSSARNLGVTTSTMIYAAWALFLAKSTGRDHLGFSISLSGRTVPWPSAQSVVGPLLCTAPFGLFVPKDISVHEWLAEVHKTTLDVLEFDGLPNALPTSLTSDRRTTTTIVLSFLDVPQVSSAWAYRDKQRHNYLLNWSIFQDGDKVKPVLEVQSRTIDLGWAEEVCGIPGEMLSALANSNGVTLVEDLLK</sequence>
<evidence type="ECO:0000313" key="7">
    <source>
        <dbReference type="Proteomes" id="UP001595075"/>
    </source>
</evidence>
<dbReference type="InterPro" id="IPR036736">
    <property type="entry name" value="ACP-like_sf"/>
</dbReference>
<keyword evidence="7" id="KW-1185">Reference proteome</keyword>
<dbReference type="Pfam" id="PF00501">
    <property type="entry name" value="AMP-binding"/>
    <property type="match status" value="1"/>
</dbReference>
<evidence type="ECO:0000256" key="2">
    <source>
        <dbReference type="ARBA" id="ARBA00022553"/>
    </source>
</evidence>
<reference evidence="6 7" key="1">
    <citation type="journal article" date="2024" name="Commun. Biol.">
        <title>Comparative genomic analysis of thermophilic fungi reveals convergent evolutionary adaptations and gene losses.</title>
        <authorList>
            <person name="Steindorff A.S."/>
            <person name="Aguilar-Pontes M.V."/>
            <person name="Robinson A.J."/>
            <person name="Andreopoulos B."/>
            <person name="LaButti K."/>
            <person name="Kuo A."/>
            <person name="Mondo S."/>
            <person name="Riley R."/>
            <person name="Otillar R."/>
            <person name="Haridas S."/>
            <person name="Lipzen A."/>
            <person name="Grimwood J."/>
            <person name="Schmutz J."/>
            <person name="Clum A."/>
            <person name="Reid I.D."/>
            <person name="Moisan M.C."/>
            <person name="Butler G."/>
            <person name="Nguyen T.T.M."/>
            <person name="Dewar K."/>
            <person name="Conant G."/>
            <person name="Drula E."/>
            <person name="Henrissat B."/>
            <person name="Hansel C."/>
            <person name="Singer S."/>
            <person name="Hutchinson M.I."/>
            <person name="de Vries R.P."/>
            <person name="Natvig D.O."/>
            <person name="Powell A.J."/>
            <person name="Tsang A."/>
            <person name="Grigoriev I.V."/>
        </authorList>
    </citation>
    <scope>NUCLEOTIDE SEQUENCE [LARGE SCALE GENOMIC DNA]</scope>
    <source>
        <strain evidence="6 7">CBS 494.80</strain>
    </source>
</reference>
<dbReference type="EMBL" id="JAZHXI010000002">
    <property type="protein sequence ID" value="KAL2074707.1"/>
    <property type="molecule type" value="Genomic_DNA"/>
</dbReference>
<dbReference type="PROSITE" id="PS50075">
    <property type="entry name" value="CARRIER"/>
    <property type="match status" value="1"/>
</dbReference>
<dbReference type="InterPro" id="IPR020845">
    <property type="entry name" value="AMP-binding_CS"/>
</dbReference>
<dbReference type="Gene3D" id="3.30.559.30">
    <property type="entry name" value="Nonribosomal peptide synthetase, condensation domain"/>
    <property type="match status" value="1"/>
</dbReference>
<gene>
    <name evidence="6" type="ORF">VTL71DRAFT_8486</name>
</gene>
<evidence type="ECO:0000259" key="5">
    <source>
        <dbReference type="PROSITE" id="PS50075"/>
    </source>
</evidence>
<dbReference type="SUPFAM" id="SSF56801">
    <property type="entry name" value="Acetyl-CoA synthetase-like"/>
    <property type="match status" value="1"/>
</dbReference>
<feature type="domain" description="Carrier" evidence="5">
    <location>
        <begin position="507"/>
        <end position="583"/>
    </location>
</feature>
<name>A0ABR4CXX4_9HELO</name>
<dbReference type="Gene3D" id="3.30.559.10">
    <property type="entry name" value="Chloramphenicol acetyltransferase-like domain"/>
    <property type="match status" value="1"/>
</dbReference>
<dbReference type="Gene3D" id="3.30.300.30">
    <property type="match status" value="1"/>
</dbReference>
<dbReference type="Pfam" id="PF00550">
    <property type="entry name" value="PP-binding"/>
    <property type="match status" value="1"/>
</dbReference>
<proteinExistence type="inferred from homology"/>
<dbReference type="InterPro" id="IPR045851">
    <property type="entry name" value="AMP-bd_C_sf"/>
</dbReference>
<evidence type="ECO:0000256" key="3">
    <source>
        <dbReference type="ARBA" id="ARBA00022598"/>
    </source>
</evidence>
<evidence type="ECO:0000313" key="6">
    <source>
        <dbReference type="EMBL" id="KAL2074707.1"/>
    </source>
</evidence>
<dbReference type="InterPro" id="IPR009081">
    <property type="entry name" value="PP-bd_ACP"/>
</dbReference>
<dbReference type="InterPro" id="IPR000873">
    <property type="entry name" value="AMP-dep_synth/lig_dom"/>
</dbReference>
<dbReference type="Proteomes" id="UP001595075">
    <property type="component" value="Unassembled WGS sequence"/>
</dbReference>